<evidence type="ECO:0000313" key="3">
    <source>
        <dbReference type="EMBL" id="RNL40282.1"/>
    </source>
</evidence>
<gene>
    <name evidence="3" type="ORF">DMP06_05975</name>
</gene>
<organism evidence="3 4">
    <name type="scientific">Slackia equolifaciens</name>
    <dbReference type="NCBI Taxonomy" id="498718"/>
    <lineage>
        <taxon>Bacteria</taxon>
        <taxon>Bacillati</taxon>
        <taxon>Actinomycetota</taxon>
        <taxon>Coriobacteriia</taxon>
        <taxon>Eggerthellales</taxon>
        <taxon>Eggerthellaceae</taxon>
        <taxon>Slackia</taxon>
    </lineage>
</organism>
<feature type="compositionally biased region" description="Acidic residues" evidence="1">
    <location>
        <begin position="50"/>
        <end position="65"/>
    </location>
</feature>
<proteinExistence type="predicted"/>
<sequence length="65" mass="7584">MDFNAIYHFLFESFAGIGVLVLAILLISILACVIMEWKTRRTFKDRGPAEDDDDFMFFDDDEDDK</sequence>
<keyword evidence="2" id="KW-1133">Transmembrane helix</keyword>
<dbReference type="InterPro" id="IPR046570">
    <property type="entry name" value="DUF6724"/>
</dbReference>
<name>A0A3N0AZI3_9ACTN</name>
<keyword evidence="2" id="KW-0472">Membrane</keyword>
<evidence type="ECO:0000256" key="1">
    <source>
        <dbReference type="SAM" id="MobiDB-lite"/>
    </source>
</evidence>
<protein>
    <submittedName>
        <fullName evidence="3">Uncharacterized protein</fullName>
    </submittedName>
</protein>
<accession>A0A3N0AZI3</accession>
<feature type="region of interest" description="Disordered" evidence="1">
    <location>
        <begin position="45"/>
        <end position="65"/>
    </location>
</feature>
<keyword evidence="4" id="KW-1185">Reference proteome</keyword>
<feature type="transmembrane region" description="Helical" evidence="2">
    <location>
        <begin position="6"/>
        <end position="34"/>
    </location>
</feature>
<dbReference type="Proteomes" id="UP000269591">
    <property type="component" value="Unassembled WGS sequence"/>
</dbReference>
<dbReference type="Pfam" id="PF20485">
    <property type="entry name" value="DUF6724"/>
    <property type="match status" value="1"/>
</dbReference>
<evidence type="ECO:0000313" key="4">
    <source>
        <dbReference type="Proteomes" id="UP000269591"/>
    </source>
</evidence>
<comment type="caution">
    <text evidence="3">The sequence shown here is derived from an EMBL/GenBank/DDBJ whole genome shotgun (WGS) entry which is preliminary data.</text>
</comment>
<dbReference type="RefSeq" id="WP_123208832.1">
    <property type="nucleotide sequence ID" value="NZ_JBHTHO010000022.1"/>
</dbReference>
<dbReference type="EMBL" id="QIBX01000008">
    <property type="protein sequence ID" value="RNL40282.1"/>
    <property type="molecule type" value="Genomic_DNA"/>
</dbReference>
<evidence type="ECO:0000256" key="2">
    <source>
        <dbReference type="SAM" id="Phobius"/>
    </source>
</evidence>
<keyword evidence="2" id="KW-0812">Transmembrane</keyword>
<reference evidence="4" key="1">
    <citation type="submission" date="2018-05" db="EMBL/GenBank/DDBJ databases">
        <title>Genome Sequencing of selected type strains of the family Eggerthellaceae.</title>
        <authorList>
            <person name="Danylec N."/>
            <person name="Stoll D.A."/>
            <person name="Doetsch A."/>
            <person name="Huch M."/>
        </authorList>
    </citation>
    <scope>NUCLEOTIDE SEQUENCE [LARGE SCALE GENOMIC DNA]</scope>
    <source>
        <strain evidence="4">DSM 24851</strain>
    </source>
</reference>
<dbReference type="AlphaFoldDB" id="A0A3N0AZI3"/>